<keyword evidence="1" id="KW-0472">Membrane</keyword>
<feature type="transmembrane region" description="Helical" evidence="1">
    <location>
        <begin position="98"/>
        <end position="118"/>
    </location>
</feature>
<keyword evidence="1" id="KW-0812">Transmembrane</keyword>
<organism evidence="2">
    <name type="scientific">Telmatobacter sp. DSM 110680</name>
    <dbReference type="NCBI Taxonomy" id="3036704"/>
    <lineage>
        <taxon>Bacteria</taxon>
        <taxon>Pseudomonadati</taxon>
        <taxon>Acidobacteriota</taxon>
        <taxon>Terriglobia</taxon>
        <taxon>Terriglobales</taxon>
        <taxon>Acidobacteriaceae</taxon>
        <taxon>Telmatobacter</taxon>
    </lineage>
</organism>
<keyword evidence="1" id="KW-1133">Transmembrane helix</keyword>
<accession>A0AAU7DFL6</accession>
<dbReference type="RefSeq" id="WP_348261177.1">
    <property type="nucleotide sequence ID" value="NZ_CP121196.1"/>
</dbReference>
<gene>
    <name evidence="2" type="ORF">P8935_15380</name>
</gene>
<dbReference type="EMBL" id="CP121196">
    <property type="protein sequence ID" value="XBH15947.1"/>
    <property type="molecule type" value="Genomic_DNA"/>
</dbReference>
<feature type="transmembrane region" description="Helical" evidence="1">
    <location>
        <begin position="63"/>
        <end position="86"/>
    </location>
</feature>
<feature type="transmembrane region" description="Helical" evidence="1">
    <location>
        <begin position="28"/>
        <end position="51"/>
    </location>
</feature>
<proteinExistence type="predicted"/>
<evidence type="ECO:0000313" key="2">
    <source>
        <dbReference type="EMBL" id="XBH15947.1"/>
    </source>
</evidence>
<dbReference type="InterPro" id="IPR008523">
    <property type="entry name" value="DUF805"/>
</dbReference>
<sequence length="138" mass="15364">MSSFFLAWKRAMDFEGRSSRKEYWMFQLANILLMLVLLFFALGITIIAAVVSHGTDTPLTERALLASQILFAVFICASFVPSYACLVRRLHDTGKSAAWTILLAVPVLGFAVYVFAMFDSFPGSNRYGSSPKALTTEY</sequence>
<evidence type="ECO:0000256" key="1">
    <source>
        <dbReference type="SAM" id="Phobius"/>
    </source>
</evidence>
<dbReference type="Pfam" id="PF05656">
    <property type="entry name" value="DUF805"/>
    <property type="match status" value="1"/>
</dbReference>
<dbReference type="PANTHER" id="PTHR34980">
    <property type="entry name" value="INNER MEMBRANE PROTEIN-RELATED-RELATED"/>
    <property type="match status" value="1"/>
</dbReference>
<dbReference type="PANTHER" id="PTHR34980:SF2">
    <property type="entry name" value="INNER MEMBRANE PROTEIN YHAH-RELATED"/>
    <property type="match status" value="1"/>
</dbReference>
<reference evidence="2" key="1">
    <citation type="submission" date="2023-03" db="EMBL/GenBank/DDBJ databases">
        <title>Edaphobacter sp.</title>
        <authorList>
            <person name="Huber K.J."/>
            <person name="Papendorf J."/>
            <person name="Pilke C."/>
            <person name="Bunk B."/>
            <person name="Sproeer C."/>
            <person name="Pester M."/>
        </authorList>
    </citation>
    <scope>NUCLEOTIDE SEQUENCE</scope>
    <source>
        <strain evidence="2">DSM 110680</strain>
    </source>
</reference>
<protein>
    <submittedName>
        <fullName evidence="2">DUF805 domain-containing protein</fullName>
    </submittedName>
</protein>
<dbReference type="GO" id="GO:0005886">
    <property type="term" value="C:plasma membrane"/>
    <property type="evidence" value="ECO:0007669"/>
    <property type="project" value="TreeGrafter"/>
</dbReference>
<dbReference type="AlphaFoldDB" id="A0AAU7DFL6"/>
<name>A0AAU7DFL6_9BACT</name>